<dbReference type="Pfam" id="PF01872">
    <property type="entry name" value="RibD_C"/>
    <property type="match status" value="1"/>
</dbReference>
<dbReference type="OrthoDB" id="3192019at2759"/>
<evidence type="ECO:0000313" key="2">
    <source>
        <dbReference type="EMBL" id="OSX80169.1"/>
    </source>
</evidence>
<dbReference type="GO" id="GO:0009231">
    <property type="term" value="P:riboflavin biosynthetic process"/>
    <property type="evidence" value="ECO:0007669"/>
    <property type="project" value="InterPro"/>
</dbReference>
<keyword evidence="3" id="KW-1185">Reference proteome</keyword>
<evidence type="ECO:0000259" key="1">
    <source>
        <dbReference type="Pfam" id="PF01872"/>
    </source>
</evidence>
<dbReference type="EMBL" id="KV918780">
    <property type="protein sequence ID" value="OSX80169.1"/>
    <property type="molecule type" value="Genomic_DNA"/>
</dbReference>
<feature type="domain" description="Bacterial bifunctional deaminase-reductase C-terminal" evidence="1">
    <location>
        <begin position="125"/>
        <end position="234"/>
    </location>
</feature>
<name>A0A1X6PH12_PORUM</name>
<dbReference type="PANTHER" id="PTHR38011">
    <property type="entry name" value="DIHYDROFOLATE REDUCTASE FAMILY PROTEIN (AFU_ORTHOLOGUE AFUA_8G06820)"/>
    <property type="match status" value="1"/>
</dbReference>
<gene>
    <name evidence="2" type="ORF">BU14_0058s0080</name>
</gene>
<evidence type="ECO:0000313" key="3">
    <source>
        <dbReference type="Proteomes" id="UP000218209"/>
    </source>
</evidence>
<accession>A0A1X6PH12</accession>
<dbReference type="GO" id="GO:0008703">
    <property type="term" value="F:5-amino-6-(5-phosphoribosylamino)uracil reductase activity"/>
    <property type="evidence" value="ECO:0007669"/>
    <property type="project" value="InterPro"/>
</dbReference>
<dbReference type="InterPro" id="IPR050765">
    <property type="entry name" value="Riboflavin_Biosynth_HTPR"/>
</dbReference>
<dbReference type="PANTHER" id="PTHR38011:SF11">
    <property type="entry name" value="2,5-DIAMINO-6-RIBOSYLAMINO-4(3H)-PYRIMIDINONE 5'-PHOSPHATE REDUCTASE"/>
    <property type="match status" value="1"/>
</dbReference>
<dbReference type="Gene3D" id="3.40.430.10">
    <property type="entry name" value="Dihydrofolate Reductase, subunit A"/>
    <property type="match status" value="1"/>
</dbReference>
<dbReference type="InterPro" id="IPR002734">
    <property type="entry name" value="RibDG_C"/>
</dbReference>
<dbReference type="SUPFAM" id="SSF53597">
    <property type="entry name" value="Dihydrofolate reductase-like"/>
    <property type="match status" value="1"/>
</dbReference>
<dbReference type="Proteomes" id="UP000218209">
    <property type="component" value="Unassembled WGS sequence"/>
</dbReference>
<dbReference type="InterPro" id="IPR024072">
    <property type="entry name" value="DHFR-like_dom_sf"/>
</dbReference>
<proteinExistence type="predicted"/>
<protein>
    <recommendedName>
        <fullName evidence="1">Bacterial bifunctional deaminase-reductase C-terminal domain-containing protein</fullName>
    </recommendedName>
</protein>
<reference evidence="2 3" key="1">
    <citation type="submission" date="2017-03" db="EMBL/GenBank/DDBJ databases">
        <title>WGS assembly of Porphyra umbilicalis.</title>
        <authorList>
            <person name="Brawley S.H."/>
            <person name="Blouin N.A."/>
            <person name="Ficko-Blean E."/>
            <person name="Wheeler G.L."/>
            <person name="Lohr M."/>
            <person name="Goodson H.V."/>
            <person name="Jenkins J.W."/>
            <person name="Blaby-Haas C.E."/>
            <person name="Helliwell K.E."/>
            <person name="Chan C."/>
            <person name="Marriage T."/>
            <person name="Bhattacharya D."/>
            <person name="Klein A.S."/>
            <person name="Badis Y."/>
            <person name="Brodie J."/>
            <person name="Cao Y."/>
            <person name="Collen J."/>
            <person name="Dittami S.M."/>
            <person name="Gachon C.M."/>
            <person name="Green B.R."/>
            <person name="Karpowicz S."/>
            <person name="Kim J.W."/>
            <person name="Kudahl U."/>
            <person name="Lin S."/>
            <person name="Michel G."/>
            <person name="Mittag M."/>
            <person name="Olson B.J."/>
            <person name="Pangilinan J."/>
            <person name="Peng Y."/>
            <person name="Qiu H."/>
            <person name="Shu S."/>
            <person name="Singer J.T."/>
            <person name="Smith A.G."/>
            <person name="Sprecher B.N."/>
            <person name="Wagner V."/>
            <person name="Wang W."/>
            <person name="Wang Z.-Y."/>
            <person name="Yan J."/>
            <person name="Yarish C."/>
            <person name="Zoeuner-Riek S."/>
            <person name="Zhuang Y."/>
            <person name="Zou Y."/>
            <person name="Lindquist E.A."/>
            <person name="Grimwood J."/>
            <person name="Barry K."/>
            <person name="Rokhsar D.S."/>
            <person name="Schmutz J."/>
            <person name="Stiller J.W."/>
            <person name="Grossman A.R."/>
            <person name="Prochnik S.E."/>
        </authorList>
    </citation>
    <scope>NUCLEOTIDE SEQUENCE [LARGE SCALE GENOMIC DNA]</scope>
    <source>
        <strain evidence="2">4086291</strain>
    </source>
</reference>
<dbReference type="AlphaFoldDB" id="A0A1X6PH12"/>
<sequence>MRSSAAFVAAAASVWSTPSRPGLSDTCRRRLCSTPAVFTAETSPPAPTAALAMASPVPAASSVDPTSGVTPPGLADAVVYIATSVDGFIAGTGFGGPVAFLDPFNGPGRVDPDGSGESDDLGYAEHMASIDALIMGRTTYDVITGFDGGWPYGDLRVVVLTSRPLVIPPALAATVSVAAGAPAGVLADLAAAGVRRVWVDGGRTIGRFLAVGLVSRLTITTVPVVLGAGVPLFGADAGGETGTTVGAGGGKDGAGELWSLTRCRSWPDGVVQCTYVRGGGWGGRDVRPPPLLAGDRKAPRGRGNAFWMARLTDGRVPLGKYRANALPRWMRRREVPRFCWVLRQRPGAVLWGGPAGAGTLGSACSVGRPAAAATVS</sequence>
<organism evidence="2 3">
    <name type="scientific">Porphyra umbilicalis</name>
    <name type="common">Purple laver</name>
    <name type="synonym">Red alga</name>
    <dbReference type="NCBI Taxonomy" id="2786"/>
    <lineage>
        <taxon>Eukaryota</taxon>
        <taxon>Rhodophyta</taxon>
        <taxon>Bangiophyceae</taxon>
        <taxon>Bangiales</taxon>
        <taxon>Bangiaceae</taxon>
        <taxon>Porphyra</taxon>
    </lineage>
</organism>